<evidence type="ECO:0000313" key="2">
    <source>
        <dbReference type="Proteomes" id="UP000721861"/>
    </source>
</evidence>
<gene>
    <name evidence="1" type="ORF">KEM09_13075</name>
</gene>
<keyword evidence="2" id="KW-1185">Reference proteome</keyword>
<dbReference type="SUPFAM" id="SSF82171">
    <property type="entry name" value="DPP6 N-terminal domain-like"/>
    <property type="match status" value="1"/>
</dbReference>
<dbReference type="PANTHER" id="PTHR36842">
    <property type="entry name" value="PROTEIN TOLB HOMOLOG"/>
    <property type="match status" value="1"/>
</dbReference>
<comment type="caution">
    <text evidence="1">The sequence shown here is derived from an EMBL/GenBank/DDBJ whole genome shotgun (WGS) entry which is preliminary data.</text>
</comment>
<dbReference type="Gene3D" id="2.120.10.30">
    <property type="entry name" value="TolB, C-terminal domain"/>
    <property type="match status" value="1"/>
</dbReference>
<accession>A0ABS5KCT9</accession>
<organism evidence="1 2">
    <name type="scientific">Carboxylicivirga mesophila</name>
    <dbReference type="NCBI Taxonomy" id="1166478"/>
    <lineage>
        <taxon>Bacteria</taxon>
        <taxon>Pseudomonadati</taxon>
        <taxon>Bacteroidota</taxon>
        <taxon>Bacteroidia</taxon>
        <taxon>Marinilabiliales</taxon>
        <taxon>Marinilabiliaceae</taxon>
        <taxon>Carboxylicivirga</taxon>
    </lineage>
</organism>
<sequence>MRHIFSLLILLLFATHLKAQYYSSGADPANVKWRQLRSESFRVVYPEEFEQEAKRFIAIMDSLYTYGGYTLDHTPKPIDVLIHSRSAYSNGFVSWAPKRIEIYSTPHQDMIAQDWLTQLAIHEFRHVVQIDKLNKGFTKVLTIPFGQQAIGAVLGLYAPLWFLEGDATLTETTLSESGRGRRPSFEQELRAQLLEKEIYHYDKAYFGSYKNYVPNHYNMGYLLTAGARHKYGADVWERALDEAGRKSWSVTPFNRGIKSVTGKNKVPLYNEVFSDWQNRWQWQFDSLNYSPVRYISKRDTRYKNYRYPTPIDSMHLLAEINGPGELNHFARINIETGEEEKLLITGSREREPFSYANNLIAWTELEQHPRWNNQYFTVIRTLDLSTNKQTKITSQSRYKAPTLSPDGSTIAVVHTSYSNEYSLHLLDTKTGNLIREIKNPDDAYPLTPAWNESGNQLVMVILNSKGKKLVTLSLDDEQWTDITQPAYTEIRFPKWKGQHIYFSGSYNGIENIYRIGINGENLEKLTESRFGAAYATIDSDNTIYFQDYTSDGYLIASAPLKQLQPSSETAQQLPVEPYIKKLQQDEKGLPQLDSLKTSHYQSKKYSKWNLFNFHSWAPLYMNVNDAELSTGASILSQNLLGTTFTSFGYNADKQFSREKFRFNLSYQAWWPVFELDIRLGNEAVEGMYLNDVEYYINSFDAKPNHALIDLEMKLPLNFTRGKYLRRVEPSLGMSYQHSADFDYTRYYLELDDNGEPVVEDGKYVVDYTEQRNYQGIDIKSVDYSLFAYNLLRTTQRDVATRWGQVIELNYRHTPMDGWNYGSILGLHTRLYFPGIGRHHAIRIDNGWQQKTKGDANGQMGNYNSYRMYSDYLNFPRGIDRFYNDELYSFKGDYMMPVLNPDLNIPGVLYLKRITANLFYDYAHATQRLQMAETAQWITQTASVSSFGTEIRGELHPFRFVFPITVGYRYAHLPDTSNNHHEFLLSMGLSGLVVGKQANR</sequence>
<reference evidence="1 2" key="1">
    <citation type="journal article" date="2014" name="Int. J. Syst. Evol. Microbiol.">
        <title>Carboxylicivirga gen. nov. in the family Marinilabiliaceae with two novel species, Carboxylicivirga mesophila sp. nov. and Carboxylicivirga taeanensis sp. nov., and reclassification of Cytophaga fermentans as Saccharicrinis fermentans gen. nov., comb. nov.</title>
        <authorList>
            <person name="Yang S.H."/>
            <person name="Seo H.S."/>
            <person name="Woo J.H."/>
            <person name="Oh H.M."/>
            <person name="Jang H."/>
            <person name="Lee J.H."/>
            <person name="Kim S.J."/>
            <person name="Kwon K.K."/>
        </authorList>
    </citation>
    <scope>NUCLEOTIDE SEQUENCE [LARGE SCALE GENOMIC DNA]</scope>
    <source>
        <strain evidence="1 2">JCM 18290</strain>
    </source>
</reference>
<dbReference type="Proteomes" id="UP000721861">
    <property type="component" value="Unassembled WGS sequence"/>
</dbReference>
<dbReference type="RefSeq" id="WP_212228941.1">
    <property type="nucleotide sequence ID" value="NZ_JAGUCN010000014.1"/>
</dbReference>
<dbReference type="PANTHER" id="PTHR36842:SF1">
    <property type="entry name" value="PROTEIN TOLB"/>
    <property type="match status" value="1"/>
</dbReference>
<evidence type="ECO:0000313" key="1">
    <source>
        <dbReference type="EMBL" id="MBS2212341.1"/>
    </source>
</evidence>
<protein>
    <submittedName>
        <fullName evidence="1">Uncharacterized protein</fullName>
    </submittedName>
</protein>
<proteinExistence type="predicted"/>
<dbReference type="EMBL" id="JAGUCN010000014">
    <property type="protein sequence ID" value="MBS2212341.1"/>
    <property type="molecule type" value="Genomic_DNA"/>
</dbReference>
<name>A0ABS5KCT9_9BACT</name>
<dbReference type="InterPro" id="IPR011042">
    <property type="entry name" value="6-blade_b-propeller_TolB-like"/>
</dbReference>